<evidence type="ECO:0000313" key="2">
    <source>
        <dbReference type="Proteomes" id="UP000486602"/>
    </source>
</evidence>
<dbReference type="EMBL" id="JAAGVY010000053">
    <property type="protein sequence ID" value="NEN25420.1"/>
    <property type="molecule type" value="Genomic_DNA"/>
</dbReference>
<organism evidence="1 2">
    <name type="scientific">Cryomorpha ignava</name>
    <dbReference type="NCBI Taxonomy" id="101383"/>
    <lineage>
        <taxon>Bacteria</taxon>
        <taxon>Pseudomonadati</taxon>
        <taxon>Bacteroidota</taxon>
        <taxon>Flavobacteriia</taxon>
        <taxon>Flavobacteriales</taxon>
        <taxon>Cryomorphaceae</taxon>
        <taxon>Cryomorpha</taxon>
    </lineage>
</organism>
<reference evidence="1 2" key="1">
    <citation type="submission" date="2020-02" db="EMBL/GenBank/DDBJ databases">
        <title>Out from the shadows clarifying the taxonomy of the family Cryomorphaceae and related taxa by utilizing the GTDB taxonomic framework.</title>
        <authorList>
            <person name="Bowman J.P."/>
        </authorList>
    </citation>
    <scope>NUCLEOTIDE SEQUENCE [LARGE SCALE GENOMIC DNA]</scope>
    <source>
        <strain evidence="1 2">QSSC 1-22</strain>
    </source>
</reference>
<gene>
    <name evidence="1" type="ORF">G3O08_18140</name>
</gene>
<proteinExistence type="predicted"/>
<evidence type="ECO:0000313" key="1">
    <source>
        <dbReference type="EMBL" id="NEN25420.1"/>
    </source>
</evidence>
<dbReference type="Proteomes" id="UP000486602">
    <property type="component" value="Unassembled WGS sequence"/>
</dbReference>
<keyword evidence="2" id="KW-1185">Reference proteome</keyword>
<dbReference type="RefSeq" id="WP_163286876.1">
    <property type="nucleotide sequence ID" value="NZ_JAAGVY010000053.1"/>
</dbReference>
<protein>
    <submittedName>
        <fullName evidence="1">Uncharacterized protein</fullName>
    </submittedName>
</protein>
<accession>A0A7K3WUU0</accession>
<comment type="caution">
    <text evidence="1">The sequence shown here is derived from an EMBL/GenBank/DDBJ whole genome shotgun (WGS) entry which is preliminary data.</text>
</comment>
<dbReference type="AlphaFoldDB" id="A0A7K3WUU0"/>
<sequence>MTTSDLINEIQKLSISDRIYVVEKTIYSIRNQKDKNKMKKAADCLISDYKIDTELTAFTDIDFENFYETK</sequence>
<name>A0A7K3WUU0_9FLAO</name>